<dbReference type="AlphaFoldDB" id="A0A699XEP3"/>
<dbReference type="EMBL" id="BKCJ011849621">
    <property type="protein sequence ID" value="GFD58179.1"/>
    <property type="molecule type" value="Genomic_DNA"/>
</dbReference>
<feature type="non-terminal residue" evidence="2">
    <location>
        <position position="86"/>
    </location>
</feature>
<gene>
    <name evidence="2" type="ORF">Tci_930148</name>
</gene>
<accession>A0A699XEP3</accession>
<comment type="caution">
    <text evidence="2">The sequence shown here is derived from an EMBL/GenBank/DDBJ whole genome shotgun (WGS) entry which is preliminary data.</text>
</comment>
<evidence type="ECO:0000313" key="2">
    <source>
        <dbReference type="EMBL" id="GFD58179.1"/>
    </source>
</evidence>
<protein>
    <submittedName>
        <fullName evidence="2">Uncharacterized protein</fullName>
    </submittedName>
</protein>
<feature type="compositionally biased region" description="Low complexity" evidence="1">
    <location>
        <begin position="18"/>
        <end position="28"/>
    </location>
</feature>
<feature type="non-terminal residue" evidence="2">
    <location>
        <position position="1"/>
    </location>
</feature>
<sequence>GAVPGTGLCAVDRRGRSGPRPGAAQARPLGPPGRRGPARQQPGSADPTYLRPGRPDRPGLFQPFAAPGVRHLGHRQRLGCQVADEL</sequence>
<name>A0A699XEP3_TANCI</name>
<feature type="region of interest" description="Disordered" evidence="1">
    <location>
        <begin position="1"/>
        <end position="68"/>
    </location>
</feature>
<reference evidence="2" key="1">
    <citation type="journal article" date="2019" name="Sci. Rep.">
        <title>Draft genome of Tanacetum cinerariifolium, the natural source of mosquito coil.</title>
        <authorList>
            <person name="Yamashiro T."/>
            <person name="Shiraishi A."/>
            <person name="Satake H."/>
            <person name="Nakayama K."/>
        </authorList>
    </citation>
    <scope>NUCLEOTIDE SEQUENCE</scope>
</reference>
<proteinExistence type="predicted"/>
<evidence type="ECO:0000256" key="1">
    <source>
        <dbReference type="SAM" id="MobiDB-lite"/>
    </source>
</evidence>
<organism evidence="2">
    <name type="scientific">Tanacetum cinerariifolium</name>
    <name type="common">Dalmatian daisy</name>
    <name type="synonym">Chrysanthemum cinerariifolium</name>
    <dbReference type="NCBI Taxonomy" id="118510"/>
    <lineage>
        <taxon>Eukaryota</taxon>
        <taxon>Viridiplantae</taxon>
        <taxon>Streptophyta</taxon>
        <taxon>Embryophyta</taxon>
        <taxon>Tracheophyta</taxon>
        <taxon>Spermatophyta</taxon>
        <taxon>Magnoliopsida</taxon>
        <taxon>eudicotyledons</taxon>
        <taxon>Gunneridae</taxon>
        <taxon>Pentapetalae</taxon>
        <taxon>asterids</taxon>
        <taxon>campanulids</taxon>
        <taxon>Asterales</taxon>
        <taxon>Asteraceae</taxon>
        <taxon>Asteroideae</taxon>
        <taxon>Anthemideae</taxon>
        <taxon>Anthemidinae</taxon>
        <taxon>Tanacetum</taxon>
    </lineage>
</organism>